<accession>A0A0B0EIS2</accession>
<organism evidence="1 2">
    <name type="scientific">Candidatus Scalindua brodae</name>
    <dbReference type="NCBI Taxonomy" id="237368"/>
    <lineage>
        <taxon>Bacteria</taxon>
        <taxon>Pseudomonadati</taxon>
        <taxon>Planctomycetota</taxon>
        <taxon>Candidatus Brocadiia</taxon>
        <taxon>Candidatus Brocadiales</taxon>
        <taxon>Candidatus Scalinduaceae</taxon>
        <taxon>Candidatus Scalindua</taxon>
    </lineage>
</organism>
<comment type="caution">
    <text evidence="1">The sequence shown here is derived from an EMBL/GenBank/DDBJ whole genome shotgun (WGS) entry which is preliminary data.</text>
</comment>
<dbReference type="AlphaFoldDB" id="A0A0B0EIS2"/>
<evidence type="ECO:0000313" key="1">
    <source>
        <dbReference type="EMBL" id="KHE91906.1"/>
    </source>
</evidence>
<sequence>MIDRKEKHRMYASLINEDQKKIIGTVDKAIVAKQHQGSSIELE</sequence>
<protein>
    <submittedName>
        <fullName evidence="1">Uncharacterized protein</fullName>
    </submittedName>
</protein>
<reference evidence="1 2" key="1">
    <citation type="submission" date="2014-10" db="EMBL/GenBank/DDBJ databases">
        <title>Draft genome of anammox bacterium scalindua brodae, obtained using differential coverage binning of sequence data from two enrichment reactors.</title>
        <authorList>
            <person name="Speth D.R."/>
            <person name="Russ L."/>
            <person name="Kartal B."/>
            <person name="Op den Camp H.J."/>
            <person name="Dutilh B.E."/>
            <person name="Jetten M.S."/>
        </authorList>
    </citation>
    <scope>NUCLEOTIDE SEQUENCE [LARGE SCALE GENOMIC DNA]</scope>
    <source>
        <strain evidence="1">RU1</strain>
    </source>
</reference>
<name>A0A0B0EIS2_9BACT</name>
<evidence type="ECO:0000313" key="2">
    <source>
        <dbReference type="Proteomes" id="UP000030652"/>
    </source>
</evidence>
<gene>
    <name evidence="1" type="ORF">SCABRO_02343</name>
</gene>
<dbReference type="Proteomes" id="UP000030652">
    <property type="component" value="Unassembled WGS sequence"/>
</dbReference>
<proteinExistence type="predicted"/>
<dbReference type="EMBL" id="JRYO01000163">
    <property type="protein sequence ID" value="KHE91906.1"/>
    <property type="molecule type" value="Genomic_DNA"/>
</dbReference>